<reference evidence="2" key="1">
    <citation type="submission" date="2021-03" db="EMBL/GenBank/DDBJ databases">
        <title>Draft genome sequence of rust myrtle Austropuccinia psidii MF-1, a brazilian biotype.</title>
        <authorList>
            <person name="Quecine M.C."/>
            <person name="Pachon D.M.R."/>
            <person name="Bonatelli M.L."/>
            <person name="Correr F.H."/>
            <person name="Franceschini L.M."/>
            <person name="Leite T.F."/>
            <person name="Margarido G.R.A."/>
            <person name="Almeida C.A."/>
            <person name="Ferrarezi J.A."/>
            <person name="Labate C.A."/>
        </authorList>
    </citation>
    <scope>NUCLEOTIDE SEQUENCE</scope>
    <source>
        <strain evidence="2">MF-1</strain>
    </source>
</reference>
<feature type="compositionally biased region" description="Polar residues" evidence="1">
    <location>
        <begin position="40"/>
        <end position="50"/>
    </location>
</feature>
<dbReference type="AlphaFoldDB" id="A0A9Q3C3G5"/>
<feature type="compositionally biased region" description="Polar residues" evidence="1">
    <location>
        <begin position="58"/>
        <end position="69"/>
    </location>
</feature>
<comment type="caution">
    <text evidence="2">The sequence shown here is derived from an EMBL/GenBank/DDBJ whole genome shotgun (WGS) entry which is preliminary data.</text>
</comment>
<proteinExistence type="predicted"/>
<sequence>METQQEFQTPGGEGNQDKAKTSHYPSYRRTIEQIEPTLIHSGSQGVNQPDSPVALHHSGSNTSVTKSYHSSQSQAASRRRQGYKGKNKISFSHR</sequence>
<keyword evidence="3" id="KW-1185">Reference proteome</keyword>
<dbReference type="Proteomes" id="UP000765509">
    <property type="component" value="Unassembled WGS sequence"/>
</dbReference>
<dbReference type="EMBL" id="AVOT02004309">
    <property type="protein sequence ID" value="MBW0476000.1"/>
    <property type="molecule type" value="Genomic_DNA"/>
</dbReference>
<name>A0A9Q3C3G5_9BASI</name>
<feature type="compositionally biased region" description="Basic residues" evidence="1">
    <location>
        <begin position="77"/>
        <end position="94"/>
    </location>
</feature>
<evidence type="ECO:0000313" key="3">
    <source>
        <dbReference type="Proteomes" id="UP000765509"/>
    </source>
</evidence>
<evidence type="ECO:0000313" key="2">
    <source>
        <dbReference type="EMBL" id="MBW0476000.1"/>
    </source>
</evidence>
<evidence type="ECO:0000256" key="1">
    <source>
        <dbReference type="SAM" id="MobiDB-lite"/>
    </source>
</evidence>
<gene>
    <name evidence="2" type="ORF">O181_015715</name>
</gene>
<accession>A0A9Q3C3G5</accession>
<feature type="region of interest" description="Disordered" evidence="1">
    <location>
        <begin position="1"/>
        <end position="94"/>
    </location>
</feature>
<protein>
    <submittedName>
        <fullName evidence="2">Uncharacterized protein</fullName>
    </submittedName>
</protein>
<organism evidence="2 3">
    <name type="scientific">Austropuccinia psidii MF-1</name>
    <dbReference type="NCBI Taxonomy" id="1389203"/>
    <lineage>
        <taxon>Eukaryota</taxon>
        <taxon>Fungi</taxon>
        <taxon>Dikarya</taxon>
        <taxon>Basidiomycota</taxon>
        <taxon>Pucciniomycotina</taxon>
        <taxon>Pucciniomycetes</taxon>
        <taxon>Pucciniales</taxon>
        <taxon>Sphaerophragmiaceae</taxon>
        <taxon>Austropuccinia</taxon>
    </lineage>
</organism>